<evidence type="ECO:0000313" key="3">
    <source>
        <dbReference type="Proteomes" id="UP000691718"/>
    </source>
</evidence>
<dbReference type="Proteomes" id="UP000691718">
    <property type="component" value="Unassembled WGS sequence"/>
</dbReference>
<proteinExistence type="predicted"/>
<evidence type="ECO:0000256" key="1">
    <source>
        <dbReference type="SAM" id="Coils"/>
    </source>
</evidence>
<dbReference type="OrthoDB" id="7490061at2759"/>
<sequence>MDEIYNNITHRNKLRIRTETTVSNDESFLDNSYQSMPNVGYTDSLELSDLKCTIERLNTELNIANAELENLNLENGRLNKKILDYERKIYLLKSVGIQDLRRSTTCTPLKLYSPQYKKHRSENIITDTPIRPLKGTITFKNFDYSSLKSTMMKKEHLDELAIMDCNGTPTKGCRNCCTPMIDSDSDLPCGEEVKPYCDMSRRKNRVVIIADQSGQGLRKKLQEILGNEYFVYLKANAHIDQILIL</sequence>
<dbReference type="AlphaFoldDB" id="A0A8S3W2P1"/>
<reference evidence="2" key="1">
    <citation type="submission" date="2021-04" db="EMBL/GenBank/DDBJ databases">
        <authorList>
            <person name="Tunstrom K."/>
        </authorList>
    </citation>
    <scope>NUCLEOTIDE SEQUENCE</scope>
</reference>
<keyword evidence="1" id="KW-0175">Coiled coil</keyword>
<dbReference type="EMBL" id="CAJQZP010000081">
    <property type="protein sequence ID" value="CAG4937330.1"/>
    <property type="molecule type" value="Genomic_DNA"/>
</dbReference>
<name>A0A8S3W2P1_PARAO</name>
<organism evidence="2 3">
    <name type="scientific">Parnassius apollo</name>
    <name type="common">Apollo butterfly</name>
    <name type="synonym">Papilio apollo</name>
    <dbReference type="NCBI Taxonomy" id="110799"/>
    <lineage>
        <taxon>Eukaryota</taxon>
        <taxon>Metazoa</taxon>
        <taxon>Ecdysozoa</taxon>
        <taxon>Arthropoda</taxon>
        <taxon>Hexapoda</taxon>
        <taxon>Insecta</taxon>
        <taxon>Pterygota</taxon>
        <taxon>Neoptera</taxon>
        <taxon>Endopterygota</taxon>
        <taxon>Lepidoptera</taxon>
        <taxon>Glossata</taxon>
        <taxon>Ditrysia</taxon>
        <taxon>Papilionoidea</taxon>
        <taxon>Papilionidae</taxon>
        <taxon>Parnassiinae</taxon>
        <taxon>Parnassini</taxon>
        <taxon>Parnassius</taxon>
        <taxon>Parnassius</taxon>
    </lineage>
</organism>
<protein>
    <submittedName>
        <fullName evidence="2">(apollo) hypothetical protein</fullName>
    </submittedName>
</protein>
<feature type="coiled-coil region" evidence="1">
    <location>
        <begin position="47"/>
        <end position="88"/>
    </location>
</feature>
<keyword evidence="3" id="KW-1185">Reference proteome</keyword>
<accession>A0A8S3W2P1</accession>
<comment type="caution">
    <text evidence="2">The sequence shown here is derived from an EMBL/GenBank/DDBJ whole genome shotgun (WGS) entry which is preliminary data.</text>
</comment>
<gene>
    <name evidence="2" type="ORF">PAPOLLO_LOCUS1402</name>
</gene>
<evidence type="ECO:0000313" key="2">
    <source>
        <dbReference type="EMBL" id="CAG4937330.1"/>
    </source>
</evidence>